<organism evidence="1 2">
    <name type="scientific">Racocetra persica</name>
    <dbReference type="NCBI Taxonomy" id="160502"/>
    <lineage>
        <taxon>Eukaryota</taxon>
        <taxon>Fungi</taxon>
        <taxon>Fungi incertae sedis</taxon>
        <taxon>Mucoromycota</taxon>
        <taxon>Glomeromycotina</taxon>
        <taxon>Glomeromycetes</taxon>
        <taxon>Diversisporales</taxon>
        <taxon>Gigasporaceae</taxon>
        <taxon>Racocetra</taxon>
    </lineage>
</organism>
<dbReference type="Proteomes" id="UP000789920">
    <property type="component" value="Unassembled WGS sequence"/>
</dbReference>
<accession>A0ACA9RWB0</accession>
<name>A0ACA9RWB0_9GLOM</name>
<reference evidence="1" key="1">
    <citation type="submission" date="2021-06" db="EMBL/GenBank/DDBJ databases">
        <authorList>
            <person name="Kallberg Y."/>
            <person name="Tangrot J."/>
            <person name="Rosling A."/>
        </authorList>
    </citation>
    <scope>NUCLEOTIDE SEQUENCE</scope>
    <source>
        <strain evidence="1">MA461A</strain>
    </source>
</reference>
<proteinExistence type="predicted"/>
<comment type="caution">
    <text evidence="1">The sequence shown here is derived from an EMBL/GenBank/DDBJ whole genome shotgun (WGS) entry which is preliminary data.</text>
</comment>
<gene>
    <name evidence="1" type="ORF">RPERSI_LOCUS23813</name>
</gene>
<feature type="non-terminal residue" evidence="1">
    <location>
        <position position="1"/>
    </location>
</feature>
<dbReference type="EMBL" id="CAJVQC010075184">
    <property type="protein sequence ID" value="CAG8813640.1"/>
    <property type="molecule type" value="Genomic_DNA"/>
</dbReference>
<evidence type="ECO:0000313" key="1">
    <source>
        <dbReference type="EMBL" id="CAG8813640.1"/>
    </source>
</evidence>
<evidence type="ECO:0000313" key="2">
    <source>
        <dbReference type="Proteomes" id="UP000789920"/>
    </source>
</evidence>
<sequence>KPDNTKNAFEISNIQYAYRDPGTIRSIQKYSFLDIPVKKLIAHILV</sequence>
<keyword evidence="2" id="KW-1185">Reference proteome</keyword>
<protein>
    <submittedName>
        <fullName evidence="1">14529_t:CDS:1</fullName>
    </submittedName>
</protein>